<feature type="coiled-coil region" evidence="2">
    <location>
        <begin position="138"/>
        <end position="165"/>
    </location>
</feature>
<evidence type="ECO:0000313" key="6">
    <source>
        <dbReference type="Proteomes" id="UP001165962"/>
    </source>
</evidence>
<dbReference type="SUPFAM" id="SSF111369">
    <property type="entry name" value="HlyD-like secretion proteins"/>
    <property type="match status" value="1"/>
</dbReference>
<dbReference type="InterPro" id="IPR058792">
    <property type="entry name" value="Beta-barrel_RND_2"/>
</dbReference>
<proteinExistence type="inferred from homology"/>
<protein>
    <submittedName>
        <fullName evidence="5">Efflux RND transporter periplasmic adaptor subunit</fullName>
    </submittedName>
</protein>
<dbReference type="Gene3D" id="2.40.420.20">
    <property type="match status" value="1"/>
</dbReference>
<evidence type="ECO:0000256" key="2">
    <source>
        <dbReference type="SAM" id="Coils"/>
    </source>
</evidence>
<accession>A0ABX0J9F9</accession>
<dbReference type="Pfam" id="PF25954">
    <property type="entry name" value="Beta-barrel_RND_2"/>
    <property type="match status" value="1"/>
</dbReference>
<feature type="domain" description="YknX-like C-terminal permuted SH3-like" evidence="4">
    <location>
        <begin position="346"/>
        <end position="414"/>
    </location>
</feature>
<dbReference type="PANTHER" id="PTHR30469">
    <property type="entry name" value="MULTIDRUG RESISTANCE PROTEIN MDTA"/>
    <property type="match status" value="1"/>
</dbReference>
<organism evidence="5 6">
    <name type="scientific">Paenibacillus agricola</name>
    <dbReference type="NCBI Taxonomy" id="2716264"/>
    <lineage>
        <taxon>Bacteria</taxon>
        <taxon>Bacillati</taxon>
        <taxon>Bacillota</taxon>
        <taxon>Bacilli</taxon>
        <taxon>Bacillales</taxon>
        <taxon>Paenibacillaceae</taxon>
        <taxon>Paenibacillus</taxon>
    </lineage>
</organism>
<dbReference type="RefSeq" id="WP_166153376.1">
    <property type="nucleotide sequence ID" value="NZ_JAAOIW010000010.1"/>
</dbReference>
<evidence type="ECO:0000259" key="4">
    <source>
        <dbReference type="Pfam" id="PF25989"/>
    </source>
</evidence>
<name>A0ABX0J9F9_9BACL</name>
<evidence type="ECO:0000259" key="3">
    <source>
        <dbReference type="Pfam" id="PF25954"/>
    </source>
</evidence>
<dbReference type="Gene3D" id="2.40.30.170">
    <property type="match status" value="1"/>
</dbReference>
<comment type="caution">
    <text evidence="5">The sequence shown here is derived from an EMBL/GenBank/DDBJ whole genome shotgun (WGS) entry which is preliminary data.</text>
</comment>
<dbReference type="Proteomes" id="UP001165962">
    <property type="component" value="Unassembled WGS sequence"/>
</dbReference>
<dbReference type="NCBIfam" id="TIGR01730">
    <property type="entry name" value="RND_mfp"/>
    <property type="match status" value="1"/>
</dbReference>
<sequence>MKPNQAVYQGIKLAGAIVISAALLVGCTEQPQAAPKEASTNESQLKLIKTAPIEKKKISEPLEQVADVAASLQIDIVTKAGGDIMEIAKKRGDNIEKGEVILRLDPTDILIQKEKANITVSGTQQQMGKALEDVNNGKQELSNGIIKLEAALKDTEKSYSKLRNDYDLGLATKNQLELLETQLNGMKLDLETNRSKLKTLDSTNSLAQLEQGLQMASVSIREADRTIDNMTVNSSVSGVLTDLPVEEGMTITAGFRVAQIQQLDPIKIKAELTEEAADLIRGKEELTYYVPGKVDKEKAKVSYLSDIMSASSQSYSLELQIPNPDRKLKPGMKAQIQLAEEQDQVVITVPSLSIVRENGETFVFVLAGDLVEKRKIELGRLNETFQEVISGVNEGEKLVISGQNQLKDKEKVQVAP</sequence>
<dbReference type="Gene3D" id="2.40.50.100">
    <property type="match status" value="1"/>
</dbReference>
<keyword evidence="2" id="KW-0175">Coiled coil</keyword>
<reference evidence="5" key="1">
    <citation type="submission" date="2020-03" db="EMBL/GenBank/DDBJ databases">
        <title>Draft sequencing of Paenibacilllus sp. S3N08.</title>
        <authorList>
            <person name="Kim D.-U."/>
        </authorList>
    </citation>
    <scope>NUCLEOTIDE SEQUENCE</scope>
    <source>
        <strain evidence="5">S3N08</strain>
    </source>
</reference>
<comment type="similarity">
    <text evidence="1">Belongs to the membrane fusion protein (MFP) (TC 8.A.1) family.</text>
</comment>
<keyword evidence="6" id="KW-1185">Reference proteome</keyword>
<dbReference type="InterPro" id="IPR006143">
    <property type="entry name" value="RND_pump_MFP"/>
</dbReference>
<dbReference type="EMBL" id="JAAOIW010000010">
    <property type="protein sequence ID" value="NHN33082.1"/>
    <property type="molecule type" value="Genomic_DNA"/>
</dbReference>
<dbReference type="Gene3D" id="1.10.287.470">
    <property type="entry name" value="Helix hairpin bin"/>
    <property type="match status" value="1"/>
</dbReference>
<evidence type="ECO:0000256" key="1">
    <source>
        <dbReference type="ARBA" id="ARBA00009477"/>
    </source>
</evidence>
<dbReference type="PANTHER" id="PTHR30469:SF33">
    <property type="entry name" value="SLR1207 PROTEIN"/>
    <property type="match status" value="1"/>
</dbReference>
<feature type="domain" description="CusB-like beta-barrel" evidence="3">
    <location>
        <begin position="268"/>
        <end position="341"/>
    </location>
</feature>
<dbReference type="Pfam" id="PF25989">
    <property type="entry name" value="YknX_C"/>
    <property type="match status" value="1"/>
</dbReference>
<evidence type="ECO:0000313" key="5">
    <source>
        <dbReference type="EMBL" id="NHN33082.1"/>
    </source>
</evidence>
<gene>
    <name evidence="5" type="ORF">G9U52_25015</name>
</gene>
<dbReference type="PROSITE" id="PS51257">
    <property type="entry name" value="PROKAR_LIPOPROTEIN"/>
    <property type="match status" value="1"/>
</dbReference>
<dbReference type="InterPro" id="IPR058637">
    <property type="entry name" value="YknX-like_C"/>
</dbReference>